<comment type="caution">
    <text evidence="2">The sequence shown here is derived from an EMBL/GenBank/DDBJ whole genome shotgun (WGS) entry which is preliminary data.</text>
</comment>
<reference evidence="2 3" key="1">
    <citation type="submission" date="2023-03" db="EMBL/GenBank/DDBJ databases">
        <title>MT1 and MT2 Draft Genomes of Novel Species.</title>
        <authorList>
            <person name="Venkateswaran K."/>
        </authorList>
    </citation>
    <scope>NUCLEOTIDE SEQUENCE [LARGE SCALE GENOMIC DNA]</scope>
    <source>
        <strain evidence="2 3">IF8SW-P5</strain>
    </source>
</reference>
<dbReference type="RefSeq" id="WP_408905243.1">
    <property type="nucleotide sequence ID" value="NZ_JAROCE010000001.1"/>
</dbReference>
<accession>A0ABW9GH40</accession>
<dbReference type="EMBL" id="JAROCE010000001">
    <property type="protein sequence ID" value="MFM2720147.1"/>
    <property type="molecule type" value="Genomic_DNA"/>
</dbReference>
<keyword evidence="3" id="KW-1185">Reference proteome</keyword>
<protein>
    <submittedName>
        <fullName evidence="2">Uncharacterized protein</fullName>
    </submittedName>
</protein>
<feature type="compositionally biased region" description="Low complexity" evidence="1">
    <location>
        <begin position="92"/>
        <end position="104"/>
    </location>
</feature>
<evidence type="ECO:0000256" key="1">
    <source>
        <dbReference type="SAM" id="MobiDB-lite"/>
    </source>
</evidence>
<dbReference type="Proteomes" id="UP001630303">
    <property type="component" value="Unassembled WGS sequence"/>
</dbReference>
<evidence type="ECO:0000313" key="3">
    <source>
        <dbReference type="Proteomes" id="UP001630303"/>
    </source>
</evidence>
<feature type="region of interest" description="Disordered" evidence="1">
    <location>
        <begin position="66"/>
        <end position="116"/>
    </location>
</feature>
<name>A0ABW9GH40_9MICO</name>
<organism evidence="2 3">
    <name type="scientific">Microbacterium mcarthurae</name>
    <dbReference type="NCBI Taxonomy" id="3035918"/>
    <lineage>
        <taxon>Bacteria</taxon>
        <taxon>Bacillati</taxon>
        <taxon>Actinomycetota</taxon>
        <taxon>Actinomycetes</taxon>
        <taxon>Micrococcales</taxon>
        <taxon>Microbacteriaceae</taxon>
        <taxon>Microbacterium</taxon>
    </lineage>
</organism>
<evidence type="ECO:0000313" key="2">
    <source>
        <dbReference type="EMBL" id="MFM2720147.1"/>
    </source>
</evidence>
<gene>
    <name evidence="2" type="ORF">P5G46_06500</name>
</gene>
<proteinExistence type="predicted"/>
<sequence>MLWRKGPAPEALWRSVDEDFVLGACSRRVIGFLNRGGDDTWTVFDDDARPLDTCADLDEAKATLWHSHRSNHENGCTSPRTESHAHRPAGDAAMMSPSPPTAATVESHRPIRPASW</sequence>